<dbReference type="AlphaFoldDB" id="A0A8S0T9A6"/>
<dbReference type="Proteomes" id="UP000594638">
    <property type="component" value="Unassembled WGS sequence"/>
</dbReference>
<gene>
    <name evidence="1" type="ORF">OLEA9_A113602</name>
</gene>
<dbReference type="OrthoDB" id="913515at2759"/>
<sequence>MAAAAKQTAFVQNLVKRLHTSDLELQNTDGYTAFCFAAVSGAVEIAEVMYKENENLPTIRTSRGKTPLEMAILLGHRKMVEYLYPITPLEDLSATEFIEILVATIDTDMYGMKYF</sequence>
<evidence type="ECO:0000313" key="1">
    <source>
        <dbReference type="EMBL" id="CAA3001598.1"/>
    </source>
</evidence>
<dbReference type="Gene3D" id="1.25.40.20">
    <property type="entry name" value="Ankyrin repeat-containing domain"/>
    <property type="match status" value="1"/>
</dbReference>
<dbReference type="InterPro" id="IPR036770">
    <property type="entry name" value="Ankyrin_rpt-contain_sf"/>
</dbReference>
<keyword evidence="2" id="KW-1185">Reference proteome</keyword>
<accession>A0A8S0T9A6</accession>
<dbReference type="SUPFAM" id="SSF48403">
    <property type="entry name" value="Ankyrin repeat"/>
    <property type="match status" value="1"/>
</dbReference>
<name>A0A8S0T9A6_OLEEU</name>
<proteinExistence type="predicted"/>
<evidence type="ECO:0000313" key="2">
    <source>
        <dbReference type="Proteomes" id="UP000594638"/>
    </source>
</evidence>
<reference evidence="1 2" key="1">
    <citation type="submission" date="2019-12" db="EMBL/GenBank/DDBJ databases">
        <authorList>
            <person name="Alioto T."/>
            <person name="Alioto T."/>
            <person name="Gomez Garrido J."/>
        </authorList>
    </citation>
    <scope>NUCLEOTIDE SEQUENCE [LARGE SCALE GENOMIC DNA]</scope>
</reference>
<dbReference type="PANTHER" id="PTHR24121:SF20">
    <property type="entry name" value="TONSOKU-LIKE PROTEIN"/>
    <property type="match status" value="1"/>
</dbReference>
<dbReference type="PANTHER" id="PTHR24121">
    <property type="entry name" value="NO MECHANORECEPTOR POTENTIAL C, ISOFORM D-RELATED"/>
    <property type="match status" value="1"/>
</dbReference>
<organism evidence="1 2">
    <name type="scientific">Olea europaea subsp. europaea</name>
    <dbReference type="NCBI Taxonomy" id="158383"/>
    <lineage>
        <taxon>Eukaryota</taxon>
        <taxon>Viridiplantae</taxon>
        <taxon>Streptophyta</taxon>
        <taxon>Embryophyta</taxon>
        <taxon>Tracheophyta</taxon>
        <taxon>Spermatophyta</taxon>
        <taxon>Magnoliopsida</taxon>
        <taxon>eudicotyledons</taxon>
        <taxon>Gunneridae</taxon>
        <taxon>Pentapetalae</taxon>
        <taxon>asterids</taxon>
        <taxon>lamiids</taxon>
        <taxon>Lamiales</taxon>
        <taxon>Oleaceae</taxon>
        <taxon>Oleeae</taxon>
        <taxon>Olea</taxon>
    </lineage>
</organism>
<dbReference type="Pfam" id="PF12796">
    <property type="entry name" value="Ank_2"/>
    <property type="match status" value="1"/>
</dbReference>
<dbReference type="InterPro" id="IPR002110">
    <property type="entry name" value="Ankyrin_rpt"/>
</dbReference>
<dbReference type="Gramene" id="OE9A113602T1">
    <property type="protein sequence ID" value="OE9A113602C1"/>
    <property type="gene ID" value="OE9A113602"/>
</dbReference>
<protein>
    <submittedName>
        <fullName evidence="1">Uncharacterized protein</fullName>
    </submittedName>
</protein>
<comment type="caution">
    <text evidence="1">The sequence shown here is derived from an EMBL/GenBank/DDBJ whole genome shotgun (WGS) entry which is preliminary data.</text>
</comment>
<dbReference type="EMBL" id="CACTIH010005767">
    <property type="protein sequence ID" value="CAA3001598.1"/>
    <property type="molecule type" value="Genomic_DNA"/>
</dbReference>